<feature type="compositionally biased region" description="Basic and acidic residues" evidence="1">
    <location>
        <begin position="34"/>
        <end position="60"/>
    </location>
</feature>
<name>A0A511M8R7_9NOCA</name>
<evidence type="ECO:0000256" key="1">
    <source>
        <dbReference type="SAM" id="MobiDB-lite"/>
    </source>
</evidence>
<keyword evidence="3" id="KW-1185">Reference proteome</keyword>
<organism evidence="2 3">
    <name type="scientific">Nocardia ninae NBRC 108245</name>
    <dbReference type="NCBI Taxonomy" id="1210091"/>
    <lineage>
        <taxon>Bacteria</taxon>
        <taxon>Bacillati</taxon>
        <taxon>Actinomycetota</taxon>
        <taxon>Actinomycetes</taxon>
        <taxon>Mycobacteriales</taxon>
        <taxon>Nocardiaceae</taxon>
        <taxon>Nocardia</taxon>
    </lineage>
</organism>
<evidence type="ECO:0000313" key="3">
    <source>
        <dbReference type="Proteomes" id="UP000321424"/>
    </source>
</evidence>
<evidence type="ECO:0000313" key="2">
    <source>
        <dbReference type="EMBL" id="GEM36518.1"/>
    </source>
</evidence>
<feature type="region of interest" description="Disordered" evidence="1">
    <location>
        <begin position="34"/>
        <end position="67"/>
    </location>
</feature>
<dbReference type="EMBL" id="BJXA01000003">
    <property type="protein sequence ID" value="GEM36518.1"/>
    <property type="molecule type" value="Genomic_DNA"/>
</dbReference>
<sequence>MHRAVCDRVVAGPGSVFNAVRRCGHHPVVIGHGMDREGLGGEDARMHSGDTDEQHKHTDQPDWSGYPARDALIDHSAILTPLGYFAQVSHPPPNGCAKGMSTRTRFGYLAQ</sequence>
<protein>
    <submittedName>
        <fullName evidence="2">Uncharacterized protein</fullName>
    </submittedName>
</protein>
<gene>
    <name evidence="2" type="ORF">NN4_10370</name>
</gene>
<reference evidence="2 3" key="1">
    <citation type="submission" date="2019-07" db="EMBL/GenBank/DDBJ databases">
        <title>Whole genome shotgun sequence of Nocardia ninae NBRC 108245.</title>
        <authorList>
            <person name="Hosoyama A."/>
            <person name="Uohara A."/>
            <person name="Ohji S."/>
            <person name="Ichikawa N."/>
        </authorList>
    </citation>
    <scope>NUCLEOTIDE SEQUENCE [LARGE SCALE GENOMIC DNA]</scope>
    <source>
        <strain evidence="2 3">NBRC 108245</strain>
    </source>
</reference>
<comment type="caution">
    <text evidence="2">The sequence shown here is derived from an EMBL/GenBank/DDBJ whole genome shotgun (WGS) entry which is preliminary data.</text>
</comment>
<dbReference type="Proteomes" id="UP000321424">
    <property type="component" value="Unassembled WGS sequence"/>
</dbReference>
<accession>A0A511M8R7</accession>
<proteinExistence type="predicted"/>
<dbReference type="AlphaFoldDB" id="A0A511M8R7"/>